<dbReference type="SUPFAM" id="SSF52833">
    <property type="entry name" value="Thioredoxin-like"/>
    <property type="match status" value="1"/>
</dbReference>
<feature type="chain" id="PRO_5031213952" description="Thiol:disulfide interchange protein" evidence="7">
    <location>
        <begin position="23"/>
        <end position="203"/>
    </location>
</feature>
<evidence type="ECO:0000256" key="5">
    <source>
        <dbReference type="PIRNR" id="PIRNR001488"/>
    </source>
</evidence>
<comment type="caution">
    <text evidence="9">The sequence shown here is derived from an EMBL/GenBank/DDBJ whole genome shotgun (WGS) entry which is preliminary data.</text>
</comment>
<dbReference type="CDD" id="cd03019">
    <property type="entry name" value="DsbA_DsbA"/>
    <property type="match status" value="1"/>
</dbReference>
<dbReference type="GO" id="GO:0016491">
    <property type="term" value="F:oxidoreductase activity"/>
    <property type="evidence" value="ECO:0007669"/>
    <property type="project" value="InterPro"/>
</dbReference>
<evidence type="ECO:0000256" key="3">
    <source>
        <dbReference type="ARBA" id="ARBA00023157"/>
    </source>
</evidence>
<evidence type="ECO:0000259" key="8">
    <source>
        <dbReference type="Pfam" id="PF01323"/>
    </source>
</evidence>
<dbReference type="Proteomes" id="UP000528457">
    <property type="component" value="Unassembled WGS sequence"/>
</dbReference>
<feature type="domain" description="DSBA-like thioredoxin" evidence="8">
    <location>
        <begin position="91"/>
        <end position="184"/>
    </location>
</feature>
<organism evidence="9 10">
    <name type="scientific">Pseudoteredinibacter isoporae</name>
    <dbReference type="NCBI Taxonomy" id="570281"/>
    <lineage>
        <taxon>Bacteria</taxon>
        <taxon>Pseudomonadati</taxon>
        <taxon>Pseudomonadota</taxon>
        <taxon>Gammaproteobacteria</taxon>
        <taxon>Cellvibrionales</taxon>
        <taxon>Cellvibrionaceae</taxon>
        <taxon>Pseudoteredinibacter</taxon>
    </lineage>
</organism>
<keyword evidence="5" id="KW-0574">Periplasm</keyword>
<keyword evidence="3 5" id="KW-1015">Disulfide bond</keyword>
<evidence type="ECO:0000313" key="10">
    <source>
        <dbReference type="Proteomes" id="UP000528457"/>
    </source>
</evidence>
<feature type="signal peptide" evidence="7">
    <location>
        <begin position="1"/>
        <end position="22"/>
    </location>
</feature>
<gene>
    <name evidence="9" type="ORF">HNR48_004103</name>
</gene>
<dbReference type="RefSeq" id="WP_166843527.1">
    <property type="nucleotide sequence ID" value="NZ_JAAONY010000005.1"/>
</dbReference>
<reference evidence="9 10" key="1">
    <citation type="submission" date="2020-08" db="EMBL/GenBank/DDBJ databases">
        <title>Genomic Encyclopedia of Type Strains, Phase IV (KMG-IV): sequencing the most valuable type-strain genomes for metagenomic binning, comparative biology and taxonomic classification.</title>
        <authorList>
            <person name="Goeker M."/>
        </authorList>
    </citation>
    <scope>NUCLEOTIDE SEQUENCE [LARGE SCALE GENOMIC DNA]</scope>
    <source>
        <strain evidence="9 10">DSM 22368</strain>
    </source>
</reference>
<proteinExistence type="inferred from homology"/>
<sequence length="203" mass="22569">MKRFIALFAGLTLGLLSSLASAQAKFQEHKHYEDVAPDVAAKDLPRTVTGFFWYGCSHCYAFEPTLDKWLEHKSDNIEFVRVPAVLGRNWVPHAQAFYATEKMGISDKTHRALFDAIHKDRKPLFAPADIAQFLADTSGADAAEILMNMNSQESRDAIAQSIDTAQKYRLRGVPALLVGGKYLVDPGSVGEELPEVIEFLLDQ</sequence>
<dbReference type="AlphaFoldDB" id="A0A7X0MXS7"/>
<evidence type="ECO:0000256" key="6">
    <source>
        <dbReference type="PIRSR" id="PIRSR001488-1"/>
    </source>
</evidence>
<keyword evidence="4" id="KW-0676">Redox-active center</keyword>
<dbReference type="InterPro" id="IPR001853">
    <property type="entry name" value="DSBA-like_thioredoxin_dom"/>
</dbReference>
<dbReference type="InterPro" id="IPR050824">
    <property type="entry name" value="Thiol_disulfide_DsbA"/>
</dbReference>
<accession>A0A7X0MXS7</accession>
<keyword evidence="2 7" id="KW-0732">Signal</keyword>
<evidence type="ECO:0000256" key="2">
    <source>
        <dbReference type="ARBA" id="ARBA00022729"/>
    </source>
</evidence>
<evidence type="ECO:0000256" key="1">
    <source>
        <dbReference type="ARBA" id="ARBA00005791"/>
    </source>
</evidence>
<feature type="disulfide bond" description="Redox-active" evidence="6">
    <location>
        <begin position="56"/>
        <end position="59"/>
    </location>
</feature>
<dbReference type="Gene3D" id="3.40.30.10">
    <property type="entry name" value="Glutaredoxin"/>
    <property type="match status" value="1"/>
</dbReference>
<dbReference type="GO" id="GO:0042597">
    <property type="term" value="C:periplasmic space"/>
    <property type="evidence" value="ECO:0007669"/>
    <property type="project" value="UniProtKB-SubCell"/>
</dbReference>
<dbReference type="InParanoid" id="A0A7X0MXS7"/>
<dbReference type="Pfam" id="PF01323">
    <property type="entry name" value="DSBA"/>
    <property type="match status" value="1"/>
</dbReference>
<protein>
    <recommendedName>
        <fullName evidence="5">Thiol:disulfide interchange protein</fullName>
    </recommendedName>
</protein>
<name>A0A7X0MXS7_9GAMM</name>
<evidence type="ECO:0000313" key="9">
    <source>
        <dbReference type="EMBL" id="MBB6523788.1"/>
    </source>
</evidence>
<comment type="similarity">
    <text evidence="1">Belongs to the thioredoxin family. DsbA subfamily.</text>
</comment>
<comment type="subcellular location">
    <subcellularLocation>
        <location evidence="5">Periplasm</location>
    </subcellularLocation>
</comment>
<dbReference type="PIRSF" id="PIRSF001488">
    <property type="entry name" value="Tdi_protein"/>
    <property type="match status" value="1"/>
</dbReference>
<dbReference type="InterPro" id="IPR023205">
    <property type="entry name" value="DsbA/DsbL"/>
</dbReference>
<dbReference type="PANTHER" id="PTHR35891">
    <property type="entry name" value="THIOL:DISULFIDE INTERCHANGE PROTEIN DSBA"/>
    <property type="match status" value="1"/>
</dbReference>
<dbReference type="PANTHER" id="PTHR35891:SF2">
    <property type="entry name" value="THIOL:DISULFIDE INTERCHANGE PROTEIN DSBA"/>
    <property type="match status" value="1"/>
</dbReference>
<dbReference type="EMBL" id="JACHHT010000005">
    <property type="protein sequence ID" value="MBB6523788.1"/>
    <property type="molecule type" value="Genomic_DNA"/>
</dbReference>
<evidence type="ECO:0000256" key="7">
    <source>
        <dbReference type="SAM" id="SignalP"/>
    </source>
</evidence>
<dbReference type="InterPro" id="IPR036249">
    <property type="entry name" value="Thioredoxin-like_sf"/>
</dbReference>
<keyword evidence="10" id="KW-1185">Reference proteome</keyword>
<evidence type="ECO:0000256" key="4">
    <source>
        <dbReference type="ARBA" id="ARBA00023284"/>
    </source>
</evidence>